<protein>
    <submittedName>
        <fullName evidence="2">Uncharacterized protein</fullName>
    </submittedName>
</protein>
<accession>A0A6A4SU42</accession>
<dbReference type="AlphaFoldDB" id="A0A6A4SU42"/>
<dbReference type="Proteomes" id="UP000438429">
    <property type="component" value="Unassembled WGS sequence"/>
</dbReference>
<evidence type="ECO:0000256" key="1">
    <source>
        <dbReference type="SAM" id="MobiDB-lite"/>
    </source>
</evidence>
<proteinExistence type="predicted"/>
<evidence type="ECO:0000313" key="2">
    <source>
        <dbReference type="EMBL" id="KAF0035628.1"/>
    </source>
</evidence>
<name>A0A6A4SU42_SCOMX</name>
<organism evidence="2 3">
    <name type="scientific">Scophthalmus maximus</name>
    <name type="common">Turbot</name>
    <name type="synonym">Psetta maxima</name>
    <dbReference type="NCBI Taxonomy" id="52904"/>
    <lineage>
        <taxon>Eukaryota</taxon>
        <taxon>Metazoa</taxon>
        <taxon>Chordata</taxon>
        <taxon>Craniata</taxon>
        <taxon>Vertebrata</taxon>
        <taxon>Euteleostomi</taxon>
        <taxon>Actinopterygii</taxon>
        <taxon>Neopterygii</taxon>
        <taxon>Teleostei</taxon>
        <taxon>Neoteleostei</taxon>
        <taxon>Acanthomorphata</taxon>
        <taxon>Carangaria</taxon>
        <taxon>Pleuronectiformes</taxon>
        <taxon>Pleuronectoidei</taxon>
        <taxon>Scophthalmidae</taxon>
        <taxon>Scophthalmus</taxon>
    </lineage>
</organism>
<evidence type="ECO:0000313" key="3">
    <source>
        <dbReference type="Proteomes" id="UP000438429"/>
    </source>
</evidence>
<gene>
    <name evidence="2" type="ORF">F2P81_010940</name>
</gene>
<comment type="caution">
    <text evidence="2">The sequence shown here is derived from an EMBL/GenBank/DDBJ whole genome shotgun (WGS) entry which is preliminary data.</text>
</comment>
<feature type="region of interest" description="Disordered" evidence="1">
    <location>
        <begin position="1"/>
        <end position="30"/>
    </location>
</feature>
<reference evidence="2 3" key="1">
    <citation type="submission" date="2019-06" db="EMBL/GenBank/DDBJ databases">
        <title>Draft genomes of female and male turbot (Scophthalmus maximus).</title>
        <authorList>
            <person name="Xu H."/>
            <person name="Xu X.-W."/>
            <person name="Shao C."/>
            <person name="Chen S."/>
        </authorList>
    </citation>
    <scope>NUCLEOTIDE SEQUENCE [LARGE SCALE GENOMIC DNA]</scope>
    <source>
        <strain evidence="2">Ysfricsl-2016a</strain>
        <tissue evidence="2">Blood</tissue>
    </source>
</reference>
<dbReference type="EMBL" id="VEVO01000010">
    <property type="protein sequence ID" value="KAF0035628.1"/>
    <property type="molecule type" value="Genomic_DNA"/>
</dbReference>
<sequence length="74" mass="8439">MGCNGKPDRLSSVDDCESTKPTSRSNLRSLHNYGHSDTLVNLDDIRFSFDNQALKSVNIMEVKFVLNMLKKRHL</sequence>
<feature type="compositionally biased region" description="Basic and acidic residues" evidence="1">
    <location>
        <begin position="1"/>
        <end position="12"/>
    </location>
</feature>
<feature type="compositionally biased region" description="Polar residues" evidence="1">
    <location>
        <begin position="19"/>
        <end position="29"/>
    </location>
</feature>